<dbReference type="OrthoDB" id="6767357at2759"/>
<dbReference type="PANTHER" id="PTHR22878:SF68">
    <property type="entry name" value="DYNEIN HEAVY CHAIN 6, AXONEMAL-LIKE"/>
    <property type="match status" value="1"/>
</dbReference>
<sequence length="193" mass="22094">MYIYASVEKASTRFLTELKKHSYATPTSYLELLKSYHQILKQMDEVIAIRQQKQSIGLSILERTNKEVEAMKTQLIAIQPRLEAPQQDTIGIMAELTVQQKEVEGIEEVVCGEEAIVTQQANEAEALAEDAQNNLNKAVPEYNEKIKAFQSLDKTEISEDKAYYRPTELVIFVIASVCYYLINHKHGNKRRNQ</sequence>
<evidence type="ECO:0000313" key="2">
    <source>
        <dbReference type="Proteomes" id="UP000324800"/>
    </source>
</evidence>
<dbReference type="InterPro" id="IPR026983">
    <property type="entry name" value="DHC"/>
</dbReference>
<dbReference type="GO" id="GO:0051959">
    <property type="term" value="F:dynein light intermediate chain binding"/>
    <property type="evidence" value="ECO:0007669"/>
    <property type="project" value="InterPro"/>
</dbReference>
<dbReference type="GO" id="GO:0045505">
    <property type="term" value="F:dynein intermediate chain binding"/>
    <property type="evidence" value="ECO:0007669"/>
    <property type="project" value="InterPro"/>
</dbReference>
<gene>
    <name evidence="1" type="ORF">EZS28_010849</name>
</gene>
<dbReference type="GO" id="GO:0030286">
    <property type="term" value="C:dynein complex"/>
    <property type="evidence" value="ECO:0007669"/>
    <property type="project" value="InterPro"/>
</dbReference>
<dbReference type="Gene3D" id="1.20.920.20">
    <property type="match status" value="1"/>
</dbReference>
<organism evidence="1 2">
    <name type="scientific">Streblomastix strix</name>
    <dbReference type="NCBI Taxonomy" id="222440"/>
    <lineage>
        <taxon>Eukaryota</taxon>
        <taxon>Metamonada</taxon>
        <taxon>Preaxostyla</taxon>
        <taxon>Oxymonadida</taxon>
        <taxon>Streblomastigidae</taxon>
        <taxon>Streblomastix</taxon>
    </lineage>
</organism>
<dbReference type="PANTHER" id="PTHR22878">
    <property type="entry name" value="DYNEIN HEAVY CHAIN 6, AXONEMAL-LIKE-RELATED"/>
    <property type="match status" value="1"/>
</dbReference>
<dbReference type="AlphaFoldDB" id="A0A5J4WF63"/>
<reference evidence="1 2" key="1">
    <citation type="submission" date="2019-03" db="EMBL/GenBank/DDBJ databases">
        <title>Single cell metagenomics reveals metabolic interactions within the superorganism composed of flagellate Streblomastix strix and complex community of Bacteroidetes bacteria on its surface.</title>
        <authorList>
            <person name="Treitli S.C."/>
            <person name="Kolisko M."/>
            <person name="Husnik F."/>
            <person name="Keeling P."/>
            <person name="Hampl V."/>
        </authorList>
    </citation>
    <scope>NUCLEOTIDE SEQUENCE [LARGE SCALE GENOMIC DNA]</scope>
    <source>
        <strain evidence="1">ST1C</strain>
    </source>
</reference>
<proteinExistence type="predicted"/>
<protein>
    <submittedName>
        <fullName evidence="1">Putative dynein heavy chain axonemal</fullName>
    </submittedName>
</protein>
<dbReference type="Proteomes" id="UP000324800">
    <property type="component" value="Unassembled WGS sequence"/>
</dbReference>
<evidence type="ECO:0000313" key="1">
    <source>
        <dbReference type="EMBL" id="KAA6393624.1"/>
    </source>
</evidence>
<comment type="caution">
    <text evidence="1">The sequence shown here is derived from an EMBL/GenBank/DDBJ whole genome shotgun (WGS) entry which is preliminary data.</text>
</comment>
<accession>A0A5J4WF63</accession>
<dbReference type="GO" id="GO:0007018">
    <property type="term" value="P:microtubule-based movement"/>
    <property type="evidence" value="ECO:0007669"/>
    <property type="project" value="InterPro"/>
</dbReference>
<name>A0A5J4WF63_9EUKA</name>
<dbReference type="EMBL" id="SNRW01002182">
    <property type="protein sequence ID" value="KAA6393624.1"/>
    <property type="molecule type" value="Genomic_DNA"/>
</dbReference>